<dbReference type="EMBL" id="HBNR01025343">
    <property type="protein sequence ID" value="CAE4577453.1"/>
    <property type="molecule type" value="Transcribed_RNA"/>
</dbReference>
<proteinExistence type="predicted"/>
<name>A0A7S4QCC1_9DINO</name>
<accession>A0A7S4QCC1</accession>
<protein>
    <submittedName>
        <fullName evidence="2">Uncharacterized protein</fullName>
    </submittedName>
</protein>
<feature type="compositionally biased region" description="Polar residues" evidence="1">
    <location>
        <begin position="311"/>
        <end position="328"/>
    </location>
</feature>
<organism evidence="2">
    <name type="scientific">Alexandrium monilatum</name>
    <dbReference type="NCBI Taxonomy" id="311494"/>
    <lineage>
        <taxon>Eukaryota</taxon>
        <taxon>Sar</taxon>
        <taxon>Alveolata</taxon>
        <taxon>Dinophyceae</taxon>
        <taxon>Gonyaulacales</taxon>
        <taxon>Pyrocystaceae</taxon>
        <taxon>Alexandrium</taxon>
    </lineage>
</organism>
<evidence type="ECO:0000256" key="1">
    <source>
        <dbReference type="SAM" id="MobiDB-lite"/>
    </source>
</evidence>
<feature type="region of interest" description="Disordered" evidence="1">
    <location>
        <begin position="308"/>
        <end position="328"/>
    </location>
</feature>
<evidence type="ECO:0000313" key="2">
    <source>
        <dbReference type="EMBL" id="CAE4577453.1"/>
    </source>
</evidence>
<gene>
    <name evidence="2" type="ORF">AMON00008_LOCUS17073</name>
</gene>
<reference evidence="2" key="1">
    <citation type="submission" date="2021-01" db="EMBL/GenBank/DDBJ databases">
        <authorList>
            <person name="Corre E."/>
            <person name="Pelletier E."/>
            <person name="Niang G."/>
            <person name="Scheremetjew M."/>
            <person name="Finn R."/>
            <person name="Kale V."/>
            <person name="Holt S."/>
            <person name="Cochrane G."/>
            <person name="Meng A."/>
            <person name="Brown T."/>
            <person name="Cohen L."/>
        </authorList>
    </citation>
    <scope>NUCLEOTIDE SEQUENCE</scope>
    <source>
        <strain evidence="2">CCMP3105</strain>
    </source>
</reference>
<dbReference type="AlphaFoldDB" id="A0A7S4QCC1"/>
<sequence>MPTLYLTRCRDEAVWVYSECGQDRWLSSRMSSCMTAKVKHVLLRGPEGWMVQDQSPGKRDRSCLALPAGGEAGSSPPLGAWRSADGKCEFILSDRCSECPPLQKVEAEEGFVSMTYVEKGDTSRLDIKLKKGSITDDRLERVLSRSKEVLISLARRPQMTLMMTFDLQEAAVPSMKYVRRFIAFAQETGDILSLVVRGNAMIVKPTGIVGNAFVSIIKMMQRILQADWPETIVPSMDEANQFLARLRPTVFKDEEHVASGIVLGEVQKSSKVQDGPAAPMQVSPQILPLQSPPATRLAEAARHPGLCRAKSTGSLRSSKTGASTNALTDACSSSSRWHAPRRRPNTATHPDLAKLEVPVWVAMGYGSRRVQPGLTDSKVSEADADIEGEREPVLCSCSCKSKGNSASQPRLRTLFALGG</sequence>